<evidence type="ECO:0000256" key="3">
    <source>
        <dbReference type="ARBA" id="ARBA00012756"/>
    </source>
</evidence>
<dbReference type="RefSeq" id="WP_184483072.1">
    <property type="nucleotide sequence ID" value="NZ_JACHIV010000001.1"/>
</dbReference>
<keyword evidence="14" id="KW-1185">Reference proteome</keyword>
<evidence type="ECO:0000259" key="11">
    <source>
        <dbReference type="SMART" id="SM00560"/>
    </source>
</evidence>
<accession>A0A840NV46</accession>
<dbReference type="GO" id="GO:0004565">
    <property type="term" value="F:beta-galactosidase activity"/>
    <property type="evidence" value="ECO:0007669"/>
    <property type="project" value="UniProtKB-EC"/>
</dbReference>
<dbReference type="Pfam" id="PF16353">
    <property type="entry name" value="LacZ_4"/>
    <property type="match status" value="1"/>
</dbReference>
<evidence type="ECO:0000256" key="2">
    <source>
        <dbReference type="ARBA" id="ARBA00007401"/>
    </source>
</evidence>
<feature type="compositionally biased region" description="Basic and acidic residues" evidence="9">
    <location>
        <begin position="58"/>
        <end position="70"/>
    </location>
</feature>
<dbReference type="Pfam" id="PF00703">
    <property type="entry name" value="Glyco_hydro_2"/>
    <property type="match status" value="1"/>
</dbReference>
<feature type="chain" id="PRO_5032428651" description="beta-galactosidase" evidence="10">
    <location>
        <begin position="41"/>
        <end position="1263"/>
    </location>
</feature>
<dbReference type="Gene3D" id="2.70.98.10">
    <property type="match status" value="1"/>
</dbReference>
<evidence type="ECO:0000256" key="10">
    <source>
        <dbReference type="SAM" id="SignalP"/>
    </source>
</evidence>
<dbReference type="Gene3D" id="3.20.20.80">
    <property type="entry name" value="Glycosidases"/>
    <property type="match status" value="1"/>
</dbReference>
<dbReference type="Pfam" id="PF02929">
    <property type="entry name" value="Bgal_small_N"/>
    <property type="match status" value="1"/>
</dbReference>
<dbReference type="Proteomes" id="UP000580474">
    <property type="component" value="Unassembled WGS sequence"/>
</dbReference>
<name>A0A840NV46_9PSEU</name>
<dbReference type="SUPFAM" id="SSF74650">
    <property type="entry name" value="Galactose mutarotase-like"/>
    <property type="match status" value="1"/>
</dbReference>
<reference evidence="13 14" key="1">
    <citation type="submission" date="2020-08" db="EMBL/GenBank/DDBJ databases">
        <title>Sequencing the genomes of 1000 actinobacteria strains.</title>
        <authorList>
            <person name="Klenk H.-P."/>
        </authorList>
    </citation>
    <scope>NUCLEOTIDE SEQUENCE [LARGE SCALE GENOMIC DNA]</scope>
    <source>
        <strain evidence="13 14">DSM 45582</strain>
    </source>
</reference>
<dbReference type="SMART" id="SM00560">
    <property type="entry name" value="LamGL"/>
    <property type="match status" value="1"/>
</dbReference>
<dbReference type="Pfam" id="PF02837">
    <property type="entry name" value="Glyco_hydro_2_N"/>
    <property type="match status" value="1"/>
</dbReference>
<dbReference type="GO" id="GO:0009341">
    <property type="term" value="C:beta-galactosidase complex"/>
    <property type="evidence" value="ECO:0007669"/>
    <property type="project" value="InterPro"/>
</dbReference>
<keyword evidence="5 13" id="KW-0378">Hydrolase</keyword>
<dbReference type="Pfam" id="PF13385">
    <property type="entry name" value="Laminin_G_3"/>
    <property type="match status" value="1"/>
</dbReference>
<feature type="domain" description="LamG-like jellyroll fold" evidence="11">
    <location>
        <begin position="673"/>
        <end position="808"/>
    </location>
</feature>
<evidence type="ECO:0000259" key="12">
    <source>
        <dbReference type="SMART" id="SM01038"/>
    </source>
</evidence>
<dbReference type="Gene3D" id="2.60.40.10">
    <property type="entry name" value="Immunoglobulins"/>
    <property type="match status" value="2"/>
</dbReference>
<protein>
    <recommendedName>
        <fullName evidence="3">beta-galactosidase</fullName>
        <ecNumber evidence="3">3.2.1.23</ecNumber>
    </recommendedName>
    <alternativeName>
        <fullName evidence="8">Lactase</fullName>
    </alternativeName>
</protein>
<comment type="caution">
    <text evidence="13">The sequence shown here is derived from an EMBL/GenBank/DDBJ whole genome shotgun (WGS) entry which is preliminary data.</text>
</comment>
<feature type="region of interest" description="Disordered" evidence="9">
    <location>
        <begin position="398"/>
        <end position="418"/>
    </location>
</feature>
<organism evidence="13 14">
    <name type="scientific">Saccharopolyspora gloriosae</name>
    <dbReference type="NCBI Taxonomy" id="455344"/>
    <lineage>
        <taxon>Bacteria</taxon>
        <taxon>Bacillati</taxon>
        <taxon>Actinomycetota</taxon>
        <taxon>Actinomycetes</taxon>
        <taxon>Pseudonocardiales</taxon>
        <taxon>Pseudonocardiaceae</taxon>
        <taxon>Saccharopolyspora</taxon>
    </lineage>
</organism>
<dbReference type="InterPro" id="IPR036156">
    <property type="entry name" value="Beta-gal/glucu_dom_sf"/>
</dbReference>
<feature type="region of interest" description="Disordered" evidence="9">
    <location>
        <begin position="38"/>
        <end position="71"/>
    </location>
</feature>
<dbReference type="SUPFAM" id="SSF49785">
    <property type="entry name" value="Galactose-binding domain-like"/>
    <property type="match status" value="1"/>
</dbReference>
<dbReference type="Pfam" id="PF02836">
    <property type="entry name" value="Glyco_hydro_2_C"/>
    <property type="match status" value="1"/>
</dbReference>
<evidence type="ECO:0000256" key="8">
    <source>
        <dbReference type="ARBA" id="ARBA00032230"/>
    </source>
</evidence>
<keyword evidence="4 10" id="KW-0732">Signal</keyword>
<sequence>MRSARHPQLIPAGKSARVRALTSLAVLLVAAGLLSPPAQAAPVDGPSDPAAVESYLDDPERTGENQERPHALLRPYADAEQALRAARDDLDAAADEPTPWTLPLNGPWHFGYADHHRDLPAGWQHGRADWPETEVPGVWQQQGHDRPIYRNVPSEVAPYDPPNVPDDVNPTGAYVREFEVPDDWDGRRQLLRFEGATSGWFVWVNGRYVGYDQGGYTPAEFDVTDHLAPGRNTIAVQVHRWGSGSYLENMDFWHLSGIFRDAHLYSVPRTHLEDVTIRTELDDAYTDATVRLGVDVRNDAGTVGAHEVRVALHDPEGRVVDRFAQGVDVTGPGASVELDRRVRAPRLWSDETPEVYTAVVQLADAQGRVVHTTQQPVGFREVEVRDEQLLLNGKPVDLRGVNRHEHDPETGRTVSRDRQREDVALMRQHNVNAVRTSHYPNDPYWYRLADANGLLLADEVDVETHYREDCTATGDQDCLADRPEWQAAFADRFEALLERDKNHPSVIMWDTGNEAGLGAAHYAMAEHAHATDPTRPLYHQSNSPDGDAPFADVWGPRYPSPKHLREIAERTTKPVVMGEWLHAMGNSLGHYEDMWRTIREDPSLQGGFVWDWVDQGLVRPLRIAPDSSGNDVPVHYGGDPKPVPGVSGQAVELSGLDDWAEAYRDPALEITGKAVTLDVQVKPLSWQGSGTYLSKGDKQWALQMPDAGHVEFFVYGEDSWHTARVEVPDDWWGKWHRLTGVYDGSQVRLLIDGEEVAAQPYSGEIASNTMYTVSVGRNQEKHADSFAGRTAHAVVDSARIYDRALSDAELAADPAREAALALNFDEERQQGTFHDYGSSNFLANGLINADRTPQPELAQLAYSHAPVRFEDAGAPGRFTVRNLNHTLSTAAYDLSWRLVEAGEELASGTLDVEVPAGGAEQVRLDLPQAGKTERFLELRARQRADAPSLPAGHVVSAEQLPAGGTDPAPAPVEGSTPGRVSVDGATVSGPDFRYEFDERTGALSSMDSGGVQRLVAGPELDVFRAPTGNEWSDWSGIEPEAKFRAAGLDRLVTQVLGFDATALPDGRARITIDTRSAAPDVPGEGFGSRWTYTVDGSGAVALDHTVEAFGPLTRALPWLPRAGFALRLPESFTDFDWYGRGPGESYPDRFHSQPVGRWSSTVDEQWFDFLPPQDNGVKIGTAWALLSGPDGGLQVSGEDLAVAAERHSNTERTDFAHQLRQDPFVTLHVGAVTGLGDTPVPVQDQYRVRADVPHTTSVVLRPS</sequence>
<dbReference type="GO" id="GO:0030246">
    <property type="term" value="F:carbohydrate binding"/>
    <property type="evidence" value="ECO:0007669"/>
    <property type="project" value="InterPro"/>
</dbReference>
<comment type="catalytic activity">
    <reaction evidence="1">
        <text>Hydrolysis of terminal non-reducing beta-D-galactose residues in beta-D-galactosides.</text>
        <dbReference type="EC" id="3.2.1.23"/>
    </reaction>
</comment>
<comment type="similarity">
    <text evidence="2">Belongs to the glycosyl hydrolase 2 family.</text>
</comment>
<proteinExistence type="inferred from homology"/>
<dbReference type="InterPro" id="IPR006558">
    <property type="entry name" value="LamG-like"/>
</dbReference>
<evidence type="ECO:0000256" key="5">
    <source>
        <dbReference type="ARBA" id="ARBA00022801"/>
    </source>
</evidence>
<dbReference type="PRINTS" id="PR00132">
    <property type="entry name" value="GLHYDRLASE2"/>
</dbReference>
<dbReference type="SMART" id="SM01038">
    <property type="entry name" value="Bgal_small_N"/>
    <property type="match status" value="1"/>
</dbReference>
<dbReference type="InterPro" id="IPR032312">
    <property type="entry name" value="LacZ_4"/>
</dbReference>
<dbReference type="Gene3D" id="2.60.120.260">
    <property type="entry name" value="Galactose-binding domain-like"/>
    <property type="match status" value="1"/>
</dbReference>
<evidence type="ECO:0000256" key="1">
    <source>
        <dbReference type="ARBA" id="ARBA00001412"/>
    </source>
</evidence>
<keyword evidence="6" id="KW-1015">Disulfide bond</keyword>
<feature type="signal peptide" evidence="10">
    <location>
        <begin position="1"/>
        <end position="40"/>
    </location>
</feature>
<evidence type="ECO:0000313" key="13">
    <source>
        <dbReference type="EMBL" id="MBB5072027.1"/>
    </source>
</evidence>
<dbReference type="EMBL" id="JACHIV010000001">
    <property type="protein sequence ID" value="MBB5072027.1"/>
    <property type="molecule type" value="Genomic_DNA"/>
</dbReference>
<dbReference type="InterPro" id="IPR050347">
    <property type="entry name" value="Bact_Beta-galactosidase"/>
</dbReference>
<dbReference type="InterPro" id="IPR006104">
    <property type="entry name" value="Glyco_hydro_2_N"/>
</dbReference>
<keyword evidence="7 13" id="KW-0326">Glycosidase</keyword>
<dbReference type="EC" id="3.2.1.23" evidence="3"/>
<feature type="domain" description="Beta galactosidase small chain/" evidence="12">
    <location>
        <begin position="986"/>
        <end position="1261"/>
    </location>
</feature>
<dbReference type="SUPFAM" id="SSF51445">
    <property type="entry name" value="(Trans)glycosidases"/>
    <property type="match status" value="1"/>
</dbReference>
<dbReference type="PANTHER" id="PTHR46323:SF2">
    <property type="entry name" value="BETA-GALACTOSIDASE"/>
    <property type="match status" value="1"/>
</dbReference>
<dbReference type="InterPro" id="IPR014718">
    <property type="entry name" value="GH-type_carb-bd"/>
</dbReference>
<evidence type="ECO:0000256" key="6">
    <source>
        <dbReference type="ARBA" id="ARBA00023157"/>
    </source>
</evidence>
<gene>
    <name evidence="13" type="ORF">BJ969_005115</name>
</gene>
<evidence type="ECO:0000256" key="7">
    <source>
        <dbReference type="ARBA" id="ARBA00023295"/>
    </source>
</evidence>
<dbReference type="PANTHER" id="PTHR46323">
    <property type="entry name" value="BETA-GALACTOSIDASE"/>
    <property type="match status" value="1"/>
</dbReference>
<evidence type="ECO:0000313" key="14">
    <source>
        <dbReference type="Proteomes" id="UP000580474"/>
    </source>
</evidence>
<dbReference type="InterPro" id="IPR004199">
    <property type="entry name" value="B-gal_small/dom_5"/>
</dbReference>
<dbReference type="SUPFAM" id="SSF49303">
    <property type="entry name" value="beta-Galactosidase/glucuronidase domain"/>
    <property type="match status" value="2"/>
</dbReference>
<dbReference type="Gene3D" id="2.60.120.200">
    <property type="match status" value="1"/>
</dbReference>
<dbReference type="InterPro" id="IPR013783">
    <property type="entry name" value="Ig-like_fold"/>
</dbReference>
<dbReference type="InterPro" id="IPR011013">
    <property type="entry name" value="Gal_mutarotase_sf_dom"/>
</dbReference>
<evidence type="ECO:0000256" key="4">
    <source>
        <dbReference type="ARBA" id="ARBA00022729"/>
    </source>
</evidence>
<dbReference type="InterPro" id="IPR008979">
    <property type="entry name" value="Galactose-bd-like_sf"/>
</dbReference>
<dbReference type="InterPro" id="IPR006101">
    <property type="entry name" value="Glyco_hydro_2"/>
</dbReference>
<dbReference type="InterPro" id="IPR013320">
    <property type="entry name" value="ConA-like_dom_sf"/>
</dbReference>
<evidence type="ECO:0000256" key="9">
    <source>
        <dbReference type="SAM" id="MobiDB-lite"/>
    </source>
</evidence>
<dbReference type="AlphaFoldDB" id="A0A840NV46"/>
<dbReference type="InterPro" id="IPR006102">
    <property type="entry name" value="Ig-like_GH2"/>
</dbReference>
<dbReference type="InterPro" id="IPR017853">
    <property type="entry name" value="GH"/>
</dbReference>
<dbReference type="SUPFAM" id="SSF49899">
    <property type="entry name" value="Concanavalin A-like lectins/glucanases"/>
    <property type="match status" value="1"/>
</dbReference>
<feature type="region of interest" description="Disordered" evidence="9">
    <location>
        <begin position="959"/>
        <end position="981"/>
    </location>
</feature>
<dbReference type="InterPro" id="IPR006103">
    <property type="entry name" value="Glyco_hydro_2_cat"/>
</dbReference>
<dbReference type="GO" id="GO:0005990">
    <property type="term" value="P:lactose catabolic process"/>
    <property type="evidence" value="ECO:0007669"/>
    <property type="project" value="TreeGrafter"/>
</dbReference>